<evidence type="ECO:0000256" key="4">
    <source>
        <dbReference type="ARBA" id="ARBA00022741"/>
    </source>
</evidence>
<evidence type="ECO:0000256" key="8">
    <source>
        <dbReference type="ARBA" id="ARBA00023264"/>
    </source>
</evidence>
<feature type="transmembrane region" description="Helical" evidence="9">
    <location>
        <begin position="6"/>
        <end position="26"/>
    </location>
</feature>
<keyword evidence="3" id="KW-0808">Transferase</keyword>
<evidence type="ECO:0000256" key="1">
    <source>
        <dbReference type="ARBA" id="ARBA00001946"/>
    </source>
</evidence>
<dbReference type="SUPFAM" id="SSF111331">
    <property type="entry name" value="NAD kinase/diacylglycerol kinase-like"/>
    <property type="match status" value="1"/>
</dbReference>
<keyword evidence="7" id="KW-0444">Lipid biosynthesis</keyword>
<dbReference type="InterPro" id="IPR017438">
    <property type="entry name" value="ATP-NAD_kinase_N"/>
</dbReference>
<keyword evidence="9" id="KW-0812">Transmembrane</keyword>
<evidence type="ECO:0000259" key="10">
    <source>
        <dbReference type="PROSITE" id="PS50146"/>
    </source>
</evidence>
<keyword evidence="5 11" id="KW-0418">Kinase</keyword>
<organism evidence="11 12">
    <name type="scientific">Cellulomonas edaphi</name>
    <dbReference type="NCBI Taxonomy" id="3053468"/>
    <lineage>
        <taxon>Bacteria</taxon>
        <taxon>Bacillati</taxon>
        <taxon>Actinomycetota</taxon>
        <taxon>Actinomycetes</taxon>
        <taxon>Micrococcales</taxon>
        <taxon>Cellulomonadaceae</taxon>
        <taxon>Cellulomonas</taxon>
    </lineage>
</organism>
<feature type="domain" description="DAGKc" evidence="10">
    <location>
        <begin position="104"/>
        <end position="187"/>
    </location>
</feature>
<evidence type="ECO:0000313" key="11">
    <source>
        <dbReference type="EMBL" id="MDM7830295.1"/>
    </source>
</evidence>
<dbReference type="GO" id="GO:0016301">
    <property type="term" value="F:kinase activity"/>
    <property type="evidence" value="ECO:0007669"/>
    <property type="project" value="UniProtKB-KW"/>
</dbReference>
<dbReference type="InterPro" id="IPR045540">
    <property type="entry name" value="YegS/DAGK_C"/>
</dbReference>
<dbReference type="PROSITE" id="PS50146">
    <property type="entry name" value="DAGK"/>
    <property type="match status" value="1"/>
</dbReference>
<keyword evidence="7" id="KW-0594">Phospholipid biosynthesis</keyword>
<comment type="similarity">
    <text evidence="2">Belongs to the diacylglycerol/lipid kinase family.</text>
</comment>
<reference evidence="11 12" key="1">
    <citation type="submission" date="2023-06" db="EMBL/GenBank/DDBJ databases">
        <title>Cellulomonas sp. MW9 Whole genome sequence.</title>
        <authorList>
            <person name="Park S."/>
        </authorList>
    </citation>
    <scope>NUCLEOTIDE SEQUENCE [LARGE SCALE GENOMIC DNA]</scope>
    <source>
        <strain evidence="11 12">MW9</strain>
    </source>
</reference>
<evidence type="ECO:0000256" key="7">
    <source>
        <dbReference type="ARBA" id="ARBA00023209"/>
    </source>
</evidence>
<dbReference type="Pfam" id="PF19279">
    <property type="entry name" value="YegS_C"/>
    <property type="match status" value="1"/>
</dbReference>
<keyword evidence="9" id="KW-1133">Transmembrane helix</keyword>
<evidence type="ECO:0000256" key="3">
    <source>
        <dbReference type="ARBA" id="ARBA00022679"/>
    </source>
</evidence>
<dbReference type="PANTHER" id="PTHR12358:SF54">
    <property type="entry name" value="SPHINGOSINE KINASE RELATED PROTEIN"/>
    <property type="match status" value="1"/>
</dbReference>
<dbReference type="Gene3D" id="2.60.200.40">
    <property type="match status" value="1"/>
</dbReference>
<gene>
    <name evidence="11" type="ORF">QRT05_03025</name>
</gene>
<name>A0ABT7S3U9_9CELL</name>
<protein>
    <submittedName>
        <fullName evidence="11">Diacylglycerol kinase family protein</fullName>
    </submittedName>
</protein>
<dbReference type="InterPro" id="IPR050187">
    <property type="entry name" value="Lipid_Phosphate_FormReg"/>
</dbReference>
<comment type="cofactor">
    <cofactor evidence="1">
        <name>Mg(2+)</name>
        <dbReference type="ChEBI" id="CHEBI:18420"/>
    </cofactor>
</comment>
<accession>A0ABT7S3U9</accession>
<evidence type="ECO:0000256" key="6">
    <source>
        <dbReference type="ARBA" id="ARBA00022840"/>
    </source>
</evidence>
<dbReference type="RefSeq" id="WP_289445140.1">
    <property type="nucleotide sequence ID" value="NZ_JAUCGR010000001.1"/>
</dbReference>
<dbReference type="InterPro" id="IPR016064">
    <property type="entry name" value="NAD/diacylglycerol_kinase_sf"/>
</dbReference>
<evidence type="ECO:0000256" key="2">
    <source>
        <dbReference type="ARBA" id="ARBA00005983"/>
    </source>
</evidence>
<keyword evidence="7" id="KW-0443">Lipid metabolism</keyword>
<comment type="caution">
    <text evidence="11">The sequence shown here is derived from an EMBL/GenBank/DDBJ whole genome shotgun (WGS) entry which is preliminary data.</text>
</comment>
<keyword evidence="8" id="KW-1208">Phospholipid metabolism</keyword>
<evidence type="ECO:0000313" key="12">
    <source>
        <dbReference type="Proteomes" id="UP001321453"/>
    </source>
</evidence>
<evidence type="ECO:0000256" key="9">
    <source>
        <dbReference type="SAM" id="Phobius"/>
    </source>
</evidence>
<keyword evidence="6" id="KW-0067">ATP-binding</keyword>
<sequence length="391" mass="41069">MTWVGWVAIAAGVLAVAAIVIAVMVYREQNSLHRRLEAGTVSPAARGLAREVDEGGTMVAFVANPSKPEAAELREAVRRTAAELGVSEPMWLETTIEDPGVGQTRAAVDAGADVVVAVGGDGTVRAVAEGLIGTSVPMGLVPIGTGNLLARNLDLPLGDPLSALRIALTGRDRSIDVGWLRVLRFESDVHDKVAEAADERPADPDAPRDHIFLVIAGLGFDAAMVAATDPHLKAKMGWIAYFVAGIKHLRGDRTRVHVRVDGERSTTARLRSLLVGNCGRLPGGLTLLPDAELDDGWLDLAAIDARGGIAGWAQLFGEVVLQGFGVSTTNAPKIGRIDHRRAKEVQIVVPAGEFAQVDGEIVGRVVEVAARVDPGALVVRVAALQPQTSGV</sequence>
<keyword evidence="12" id="KW-1185">Reference proteome</keyword>
<dbReference type="Proteomes" id="UP001321453">
    <property type="component" value="Unassembled WGS sequence"/>
</dbReference>
<evidence type="ECO:0000256" key="5">
    <source>
        <dbReference type="ARBA" id="ARBA00022777"/>
    </source>
</evidence>
<dbReference type="InterPro" id="IPR001206">
    <property type="entry name" value="Diacylglycerol_kinase_cat_dom"/>
</dbReference>
<proteinExistence type="inferred from homology"/>
<dbReference type="PANTHER" id="PTHR12358">
    <property type="entry name" value="SPHINGOSINE KINASE"/>
    <property type="match status" value="1"/>
</dbReference>
<dbReference type="Pfam" id="PF00781">
    <property type="entry name" value="DAGK_cat"/>
    <property type="match status" value="1"/>
</dbReference>
<dbReference type="EMBL" id="JAUCGR010000001">
    <property type="protein sequence ID" value="MDM7830295.1"/>
    <property type="molecule type" value="Genomic_DNA"/>
</dbReference>
<keyword evidence="9" id="KW-0472">Membrane</keyword>
<dbReference type="Gene3D" id="3.40.50.10330">
    <property type="entry name" value="Probable inorganic polyphosphate/atp-NAD kinase, domain 1"/>
    <property type="match status" value="1"/>
</dbReference>
<keyword evidence="4" id="KW-0547">Nucleotide-binding</keyword>